<evidence type="ECO:0000313" key="9">
    <source>
        <dbReference type="EMBL" id="CCA71477.1"/>
    </source>
</evidence>
<comment type="similarity">
    <text evidence="3">Belongs to the cytochrome P450 family.</text>
</comment>
<dbReference type="PRINTS" id="PR00463">
    <property type="entry name" value="EP450I"/>
</dbReference>
<evidence type="ECO:0008006" key="11">
    <source>
        <dbReference type="Google" id="ProtNLM"/>
    </source>
</evidence>
<dbReference type="OrthoDB" id="2789670at2759"/>
<proteinExistence type="inferred from homology"/>
<accession>G4TJI2</accession>
<dbReference type="InterPro" id="IPR050364">
    <property type="entry name" value="Cytochrome_P450_fung"/>
</dbReference>
<evidence type="ECO:0000256" key="1">
    <source>
        <dbReference type="ARBA" id="ARBA00001971"/>
    </source>
</evidence>
<dbReference type="EMBL" id="CAFZ01000121">
    <property type="protein sequence ID" value="CCA71477.1"/>
    <property type="molecule type" value="Genomic_DNA"/>
</dbReference>
<dbReference type="GO" id="GO:0016705">
    <property type="term" value="F:oxidoreductase activity, acting on paired donors, with incorporation or reduction of molecular oxygen"/>
    <property type="evidence" value="ECO:0007669"/>
    <property type="project" value="InterPro"/>
</dbReference>
<dbReference type="PANTHER" id="PTHR46300">
    <property type="entry name" value="P450, PUTATIVE (EUROFUNG)-RELATED-RELATED"/>
    <property type="match status" value="1"/>
</dbReference>
<dbReference type="STRING" id="1109443.G4TJI2"/>
<evidence type="ECO:0000313" key="10">
    <source>
        <dbReference type="Proteomes" id="UP000007148"/>
    </source>
</evidence>
<dbReference type="SUPFAM" id="SSF48264">
    <property type="entry name" value="Cytochrome P450"/>
    <property type="match status" value="1"/>
</dbReference>
<dbReference type="InParanoid" id="G4TJI2"/>
<evidence type="ECO:0000256" key="3">
    <source>
        <dbReference type="ARBA" id="ARBA00010617"/>
    </source>
</evidence>
<evidence type="ECO:0000256" key="2">
    <source>
        <dbReference type="ARBA" id="ARBA00005179"/>
    </source>
</evidence>
<dbReference type="InterPro" id="IPR036396">
    <property type="entry name" value="Cyt_P450_sf"/>
</dbReference>
<dbReference type="AlphaFoldDB" id="G4TJI2"/>
<comment type="cofactor">
    <cofactor evidence="1">
        <name>heme</name>
        <dbReference type="ChEBI" id="CHEBI:30413"/>
    </cofactor>
</comment>
<reference evidence="9 10" key="1">
    <citation type="journal article" date="2011" name="PLoS Pathog.">
        <title>Endophytic Life Strategies Decoded by Genome and Transcriptome Analyses of the Mutualistic Root Symbiont Piriformospora indica.</title>
        <authorList>
            <person name="Zuccaro A."/>
            <person name="Lahrmann U."/>
            <person name="Guldener U."/>
            <person name="Langen G."/>
            <person name="Pfiffi S."/>
            <person name="Biedenkopf D."/>
            <person name="Wong P."/>
            <person name="Samans B."/>
            <person name="Grimm C."/>
            <person name="Basiewicz M."/>
            <person name="Murat C."/>
            <person name="Martin F."/>
            <person name="Kogel K.H."/>
        </authorList>
    </citation>
    <scope>NUCLEOTIDE SEQUENCE [LARGE SCALE GENOMIC DNA]</scope>
    <source>
        <strain evidence="9 10">DSM 11827</strain>
    </source>
</reference>
<dbReference type="InterPro" id="IPR001128">
    <property type="entry name" value="Cyt_P450"/>
</dbReference>
<dbReference type="GO" id="GO:0004497">
    <property type="term" value="F:monooxygenase activity"/>
    <property type="evidence" value="ECO:0007669"/>
    <property type="project" value="UniProtKB-KW"/>
</dbReference>
<evidence type="ECO:0000256" key="8">
    <source>
        <dbReference type="ARBA" id="ARBA00023033"/>
    </source>
</evidence>
<name>G4TJI2_SERID</name>
<evidence type="ECO:0000256" key="5">
    <source>
        <dbReference type="ARBA" id="ARBA00022723"/>
    </source>
</evidence>
<evidence type="ECO:0000256" key="7">
    <source>
        <dbReference type="ARBA" id="ARBA00023004"/>
    </source>
</evidence>
<keyword evidence="5" id="KW-0479">Metal-binding</keyword>
<dbReference type="Pfam" id="PF00067">
    <property type="entry name" value="p450"/>
    <property type="match status" value="1"/>
</dbReference>
<keyword evidence="7" id="KW-0408">Iron</keyword>
<keyword evidence="6" id="KW-0560">Oxidoreductase</keyword>
<keyword evidence="4" id="KW-0349">Heme</keyword>
<dbReference type="Gene3D" id="1.10.630.10">
    <property type="entry name" value="Cytochrome P450"/>
    <property type="match status" value="1"/>
</dbReference>
<evidence type="ECO:0000256" key="4">
    <source>
        <dbReference type="ARBA" id="ARBA00022617"/>
    </source>
</evidence>
<dbReference type="eggNOG" id="KOG0156">
    <property type="taxonomic scope" value="Eukaryota"/>
</dbReference>
<gene>
    <name evidence="9" type="ORF">PIIN_05416</name>
</gene>
<keyword evidence="10" id="KW-1185">Reference proteome</keyword>
<evidence type="ECO:0000256" key="6">
    <source>
        <dbReference type="ARBA" id="ARBA00023002"/>
    </source>
</evidence>
<protein>
    <recommendedName>
        <fullName evidence="11">Cytochrome P450</fullName>
    </recommendedName>
</protein>
<dbReference type="InterPro" id="IPR002401">
    <property type="entry name" value="Cyt_P450_E_grp-I"/>
</dbReference>
<dbReference type="Proteomes" id="UP000007148">
    <property type="component" value="Unassembled WGS sequence"/>
</dbReference>
<comment type="pathway">
    <text evidence="2">Secondary metabolite biosynthesis.</text>
</comment>
<organism evidence="9 10">
    <name type="scientific">Serendipita indica (strain DSM 11827)</name>
    <name type="common">Root endophyte fungus</name>
    <name type="synonym">Piriformospora indica</name>
    <dbReference type="NCBI Taxonomy" id="1109443"/>
    <lineage>
        <taxon>Eukaryota</taxon>
        <taxon>Fungi</taxon>
        <taxon>Dikarya</taxon>
        <taxon>Basidiomycota</taxon>
        <taxon>Agaricomycotina</taxon>
        <taxon>Agaricomycetes</taxon>
        <taxon>Sebacinales</taxon>
        <taxon>Serendipitaceae</taxon>
        <taxon>Serendipita</taxon>
    </lineage>
</organism>
<dbReference type="GO" id="GO:0005506">
    <property type="term" value="F:iron ion binding"/>
    <property type="evidence" value="ECO:0007669"/>
    <property type="project" value="InterPro"/>
</dbReference>
<dbReference type="GO" id="GO:0020037">
    <property type="term" value="F:heme binding"/>
    <property type="evidence" value="ECO:0007669"/>
    <property type="project" value="InterPro"/>
</dbReference>
<keyword evidence="8" id="KW-0503">Monooxygenase</keyword>
<dbReference type="HOGENOM" id="CLU_001570_2_3_1"/>
<sequence length="464" mass="51731">MLSPSASHAWAAGAVIAGLVTWYLASNTNEAKARQAGAILGPGPKRAPLVGNVFNFPKARWYEVFSEWAQEYGDIIYVDLGGLPMVILNSLEAIRDLTEKRMNIHSGRPHFTLVCDIMGFGYSLSLMQPTRDYAEQRRLFQKAIGSHAVQEYDSFLRQGCSELLQRLDGFSGEPLSILIQTVGNVLTRIAYGEHFAQNHGPEIIQNNLDAVELVGWVSTKFWLVDVIPLLRYIPAWFPGAAFKRVGEQGKGYAHVLRYRSFDYVKAALAKGITDESIISKYMNEGGFSEGNLRDAVAVMYAAGVDTTAITITHFIFSITLYPEWQQQIHEEMHQVLGHGHMPTIEDIPKLKMLNAVFNESLRWNPAAPIGVPHVSAKEDVWRGYYIPKGCYLHCNIGFVCQFKLSTIPTNHSGLCSETLDYGERIVKTLIRVAFSGNITHQLMSFQISGASHLALGDVYVRDDT</sequence>
<dbReference type="PANTHER" id="PTHR46300:SF7">
    <property type="entry name" value="P450, PUTATIVE (EUROFUNG)-RELATED"/>
    <property type="match status" value="1"/>
</dbReference>
<comment type="caution">
    <text evidence="9">The sequence shown here is derived from an EMBL/GenBank/DDBJ whole genome shotgun (WGS) entry which is preliminary data.</text>
</comment>